<organism evidence="4 5">
    <name type="scientific">Silurus asotus</name>
    <name type="common">Amur catfish</name>
    <name type="synonym">Parasilurus asotus</name>
    <dbReference type="NCBI Taxonomy" id="30991"/>
    <lineage>
        <taxon>Eukaryota</taxon>
        <taxon>Metazoa</taxon>
        <taxon>Chordata</taxon>
        <taxon>Craniata</taxon>
        <taxon>Vertebrata</taxon>
        <taxon>Euteleostomi</taxon>
        <taxon>Actinopterygii</taxon>
        <taxon>Neopterygii</taxon>
        <taxon>Teleostei</taxon>
        <taxon>Ostariophysi</taxon>
        <taxon>Siluriformes</taxon>
        <taxon>Siluridae</taxon>
        <taxon>Silurus</taxon>
    </lineage>
</organism>
<evidence type="ECO:0000256" key="1">
    <source>
        <dbReference type="ARBA" id="ARBA00023180"/>
    </source>
</evidence>
<evidence type="ECO:0000313" key="4">
    <source>
        <dbReference type="EMBL" id="KAI5618542.1"/>
    </source>
</evidence>
<dbReference type="InterPro" id="IPR037055">
    <property type="entry name" value="MHC_I-like_Ag-recog_sf"/>
</dbReference>
<comment type="caution">
    <text evidence="4">The sequence shown here is derived from an EMBL/GenBank/DDBJ whole genome shotgun (WGS) entry which is preliminary data.</text>
</comment>
<keyword evidence="5" id="KW-1185">Reference proteome</keyword>
<dbReference type="PANTHER" id="PTHR16675">
    <property type="entry name" value="MHC CLASS I-RELATED"/>
    <property type="match status" value="1"/>
</dbReference>
<dbReference type="Pfam" id="PF00129">
    <property type="entry name" value="MHC_I"/>
    <property type="match status" value="1"/>
</dbReference>
<dbReference type="SUPFAM" id="SSF54452">
    <property type="entry name" value="MHC antigen-recognition domain"/>
    <property type="match status" value="1"/>
</dbReference>
<reference evidence="4" key="1">
    <citation type="submission" date="2018-07" db="EMBL/GenBank/DDBJ databases">
        <title>Comparative genomics of catfishes provides insights into carnivory and benthic adaptation.</title>
        <authorList>
            <person name="Zhang Y."/>
            <person name="Wang D."/>
            <person name="Peng Z."/>
            <person name="Zheng S."/>
            <person name="Shao F."/>
            <person name="Tao W."/>
        </authorList>
    </citation>
    <scope>NUCLEOTIDE SEQUENCE</scope>
    <source>
        <strain evidence="4">Chongqing</strain>
    </source>
</reference>
<proteinExistence type="inferred from homology"/>
<dbReference type="InterPro" id="IPR050208">
    <property type="entry name" value="MHC_class-I_related"/>
</dbReference>
<dbReference type="GO" id="GO:0006955">
    <property type="term" value="P:immune response"/>
    <property type="evidence" value="ECO:0007669"/>
    <property type="project" value="TreeGrafter"/>
</dbReference>
<dbReference type="InterPro" id="IPR013783">
    <property type="entry name" value="Ig-like_fold"/>
</dbReference>
<dbReference type="PROSITE" id="PS50835">
    <property type="entry name" value="IG_LIKE"/>
    <property type="match status" value="1"/>
</dbReference>
<dbReference type="Gene3D" id="3.30.500.10">
    <property type="entry name" value="MHC class I-like antigen recognition-like"/>
    <property type="match status" value="1"/>
</dbReference>
<dbReference type="SUPFAM" id="SSF48726">
    <property type="entry name" value="Immunoglobulin"/>
    <property type="match status" value="1"/>
</dbReference>
<gene>
    <name evidence="4" type="ORF">C0J50_21934</name>
</gene>
<feature type="non-terminal residue" evidence="4">
    <location>
        <position position="1"/>
    </location>
</feature>
<feature type="non-terminal residue" evidence="4">
    <location>
        <position position="272"/>
    </location>
</feature>
<name>A0AAD5ALQ2_SILAS</name>
<dbReference type="InterPro" id="IPR036179">
    <property type="entry name" value="Ig-like_dom_sf"/>
</dbReference>
<sequence length="272" mass="31545">VPHSLQYIYTAITPTLNCTAVGLVNGEQIVYYDNNTKKMIPKTEWVKKIEADDPQYWKIQTQHMQHQLELFQDNLEAVMQSFNHDKGVHTLLKMYGCEIGENSTSSGHYKYSYDKKDFFHLDLKTGTWTPADEKAEIFIKAWDPEGEKVKYWKDFLESDCVDWLKKYPINDMQVWGNKVRPTASVFQKNTSSPQVVCHATGFFPKDLICSWQKDGTDVHEDVELSETLPNEDGTFQKRSILKVSAEELQKHTYKCVIQHSSLEKELVLKVPK</sequence>
<dbReference type="PRINTS" id="PR01638">
    <property type="entry name" value="MHCCLASSI"/>
</dbReference>
<dbReference type="InterPro" id="IPR003597">
    <property type="entry name" value="Ig_C1-set"/>
</dbReference>
<comment type="similarity">
    <text evidence="2">Belongs to the MHC class I family.</text>
</comment>
<dbReference type="AlphaFoldDB" id="A0AAD5ALQ2"/>
<dbReference type="Pfam" id="PF07654">
    <property type="entry name" value="C1-set"/>
    <property type="match status" value="1"/>
</dbReference>
<protein>
    <submittedName>
        <fullName evidence="4">Major histocompatibility complex class I UXA2</fullName>
    </submittedName>
</protein>
<feature type="domain" description="Ig-like" evidence="3">
    <location>
        <begin position="181"/>
        <end position="267"/>
    </location>
</feature>
<dbReference type="GO" id="GO:0005615">
    <property type="term" value="C:extracellular space"/>
    <property type="evidence" value="ECO:0007669"/>
    <property type="project" value="TreeGrafter"/>
</dbReference>
<keyword evidence="1" id="KW-0325">Glycoprotein</keyword>
<dbReference type="Gene3D" id="2.60.40.10">
    <property type="entry name" value="Immunoglobulins"/>
    <property type="match status" value="1"/>
</dbReference>
<dbReference type="InterPro" id="IPR011161">
    <property type="entry name" value="MHC_I-like_Ag-recog"/>
</dbReference>
<evidence type="ECO:0000259" key="3">
    <source>
        <dbReference type="PROSITE" id="PS50835"/>
    </source>
</evidence>
<dbReference type="CDD" id="cd07698">
    <property type="entry name" value="IgC1_MHC_I_alpha3"/>
    <property type="match status" value="1"/>
</dbReference>
<evidence type="ECO:0000256" key="2">
    <source>
        <dbReference type="RuleBase" id="RU004439"/>
    </source>
</evidence>
<dbReference type="InterPro" id="IPR007110">
    <property type="entry name" value="Ig-like_dom"/>
</dbReference>
<dbReference type="SMART" id="SM00407">
    <property type="entry name" value="IGc1"/>
    <property type="match status" value="1"/>
</dbReference>
<evidence type="ECO:0000313" key="5">
    <source>
        <dbReference type="Proteomes" id="UP001205998"/>
    </source>
</evidence>
<dbReference type="InterPro" id="IPR011162">
    <property type="entry name" value="MHC_I/II-like_Ag-recog"/>
</dbReference>
<dbReference type="PANTHER" id="PTHR16675:SF237">
    <property type="entry name" value="MHC CLASS I ANTIGEN TRANSCRIPT VARIANT 1-RELATED"/>
    <property type="match status" value="1"/>
</dbReference>
<dbReference type="EMBL" id="MU551694">
    <property type="protein sequence ID" value="KAI5618542.1"/>
    <property type="molecule type" value="Genomic_DNA"/>
</dbReference>
<dbReference type="FunFam" id="3.30.500.10:FF:000001">
    <property type="entry name" value="H-2 class I histocompatibility antigen, alpha chain"/>
    <property type="match status" value="1"/>
</dbReference>
<dbReference type="Proteomes" id="UP001205998">
    <property type="component" value="Unassembled WGS sequence"/>
</dbReference>
<dbReference type="InterPro" id="IPR001039">
    <property type="entry name" value="MHC_I_a_a1/a2"/>
</dbReference>
<accession>A0AAD5ALQ2</accession>
<dbReference type="GO" id="GO:0009897">
    <property type="term" value="C:external side of plasma membrane"/>
    <property type="evidence" value="ECO:0007669"/>
    <property type="project" value="TreeGrafter"/>
</dbReference>